<gene>
    <name evidence="1" type="ORF">PCOR1329_LOCUS24217</name>
</gene>
<name>A0ABN9RYB1_9DINO</name>
<dbReference type="Proteomes" id="UP001189429">
    <property type="component" value="Unassembled WGS sequence"/>
</dbReference>
<feature type="non-terminal residue" evidence="1">
    <location>
        <position position="393"/>
    </location>
</feature>
<dbReference type="EMBL" id="CAUYUJ010008313">
    <property type="protein sequence ID" value="CAK0823549.1"/>
    <property type="molecule type" value="Genomic_DNA"/>
</dbReference>
<comment type="caution">
    <text evidence="1">The sequence shown here is derived from an EMBL/GenBank/DDBJ whole genome shotgun (WGS) entry which is preliminary data.</text>
</comment>
<evidence type="ECO:0000313" key="1">
    <source>
        <dbReference type="EMBL" id="CAK0823549.1"/>
    </source>
</evidence>
<sequence length="393" mass="44343">VDFTHASASARSRLDCLYSNFHACEQLDRRLQVAALEWRHGLSHHRAVLASLRSACRSEEGDRPLTNRALMHKDFPRRLMLEFHAQHQTHVETNPLAKDRLYKECMRSVANRLENDNESPPPAVDLEDKLGVALRLIRAIEGARPHAVSSCLIRSPELKDLVNNPYDFHGNLTRSLARLRDYAVGLARDHAFDELRRSRDDLNDPDGQVAHRTRQKNNRLIFRLSPGRTNTIGAVREPSGEATTCPERMATTLSAHWAKVFQARGINSDLLAEWLWEDGAARQAADSTPIDANRLKLKRKHILRALRGRCLKFSASLLHEAAEFVFQSEVQDLPREDIEMLNGSLLFLLPRKQSGVAGEGAAIYEPAANTRPLNVANTDNRLLRNAIRIAIEP</sequence>
<reference evidence="1" key="1">
    <citation type="submission" date="2023-10" db="EMBL/GenBank/DDBJ databases">
        <authorList>
            <person name="Chen Y."/>
            <person name="Shah S."/>
            <person name="Dougan E. K."/>
            <person name="Thang M."/>
            <person name="Chan C."/>
        </authorList>
    </citation>
    <scope>NUCLEOTIDE SEQUENCE [LARGE SCALE GENOMIC DNA]</scope>
</reference>
<keyword evidence="2" id="KW-1185">Reference proteome</keyword>
<feature type="non-terminal residue" evidence="1">
    <location>
        <position position="1"/>
    </location>
</feature>
<accession>A0ABN9RYB1</accession>
<organism evidence="1 2">
    <name type="scientific">Prorocentrum cordatum</name>
    <dbReference type="NCBI Taxonomy" id="2364126"/>
    <lineage>
        <taxon>Eukaryota</taxon>
        <taxon>Sar</taxon>
        <taxon>Alveolata</taxon>
        <taxon>Dinophyceae</taxon>
        <taxon>Prorocentrales</taxon>
        <taxon>Prorocentraceae</taxon>
        <taxon>Prorocentrum</taxon>
    </lineage>
</organism>
<evidence type="ECO:0000313" key="2">
    <source>
        <dbReference type="Proteomes" id="UP001189429"/>
    </source>
</evidence>
<proteinExistence type="predicted"/>
<protein>
    <submittedName>
        <fullName evidence="1">Uncharacterized protein</fullName>
    </submittedName>
</protein>